<evidence type="ECO:0000313" key="3">
    <source>
        <dbReference type="Proteomes" id="UP000886595"/>
    </source>
</evidence>
<proteinExistence type="predicted"/>
<name>A0A8X7UEG7_BRACI</name>
<feature type="region of interest" description="Disordered" evidence="1">
    <location>
        <begin position="1"/>
        <end position="24"/>
    </location>
</feature>
<dbReference type="EMBL" id="JAAMPC010000012">
    <property type="protein sequence ID" value="KAG2275777.1"/>
    <property type="molecule type" value="Genomic_DNA"/>
</dbReference>
<reference evidence="2 3" key="1">
    <citation type="submission" date="2020-02" db="EMBL/GenBank/DDBJ databases">
        <authorList>
            <person name="Ma Q."/>
            <person name="Huang Y."/>
            <person name="Song X."/>
            <person name="Pei D."/>
        </authorList>
    </citation>
    <scope>NUCLEOTIDE SEQUENCE [LARGE SCALE GENOMIC DNA]</scope>
    <source>
        <strain evidence="2">Sxm20200214</strain>
        <tissue evidence="2">Leaf</tissue>
    </source>
</reference>
<organism evidence="2 3">
    <name type="scientific">Brassica carinata</name>
    <name type="common">Ethiopian mustard</name>
    <name type="synonym">Abyssinian cabbage</name>
    <dbReference type="NCBI Taxonomy" id="52824"/>
    <lineage>
        <taxon>Eukaryota</taxon>
        <taxon>Viridiplantae</taxon>
        <taxon>Streptophyta</taxon>
        <taxon>Embryophyta</taxon>
        <taxon>Tracheophyta</taxon>
        <taxon>Spermatophyta</taxon>
        <taxon>Magnoliopsida</taxon>
        <taxon>eudicotyledons</taxon>
        <taxon>Gunneridae</taxon>
        <taxon>Pentapetalae</taxon>
        <taxon>rosids</taxon>
        <taxon>malvids</taxon>
        <taxon>Brassicales</taxon>
        <taxon>Brassicaceae</taxon>
        <taxon>Brassiceae</taxon>
        <taxon>Brassica</taxon>
    </lineage>
</organism>
<evidence type="ECO:0000256" key="1">
    <source>
        <dbReference type="SAM" id="MobiDB-lite"/>
    </source>
</evidence>
<dbReference type="Proteomes" id="UP000886595">
    <property type="component" value="Unassembled WGS sequence"/>
</dbReference>
<dbReference type="OrthoDB" id="10403740at2759"/>
<feature type="region of interest" description="Disordered" evidence="1">
    <location>
        <begin position="51"/>
        <end position="79"/>
    </location>
</feature>
<evidence type="ECO:0000313" key="2">
    <source>
        <dbReference type="EMBL" id="KAG2275777.1"/>
    </source>
</evidence>
<dbReference type="AlphaFoldDB" id="A0A8X7UEG7"/>
<protein>
    <submittedName>
        <fullName evidence="2">Uncharacterized protein</fullName>
    </submittedName>
</protein>
<accession>A0A8X7UEG7</accession>
<keyword evidence="3" id="KW-1185">Reference proteome</keyword>
<sequence>MARCGAEETANPTHGVSPRPEVPVEALTPEVLPVCDTVPVGGVIAMEVSAPERDGDVEMSDAAGVSPSVLPPTGANSSALTAAGAVPAHIAEFSPSKVRWPVAGPRRRQTPHMAFLQDLRFQLRT</sequence>
<comment type="caution">
    <text evidence="2">The sequence shown here is derived from an EMBL/GenBank/DDBJ whole genome shotgun (WGS) entry which is preliminary data.</text>
</comment>
<gene>
    <name evidence="2" type="ORF">Bca52824_058332</name>
</gene>